<comment type="caution">
    <text evidence="1">The sequence shown here is derived from an EMBL/GenBank/DDBJ whole genome shotgun (WGS) entry which is preliminary data.</text>
</comment>
<organism evidence="1">
    <name type="scientific">bioreactor metagenome</name>
    <dbReference type="NCBI Taxonomy" id="1076179"/>
    <lineage>
        <taxon>unclassified sequences</taxon>
        <taxon>metagenomes</taxon>
        <taxon>ecological metagenomes</taxon>
    </lineage>
</organism>
<sequence>MLLTMCLAWIEYLLRLISTAMRGSARANQAMSIQGEQVSEASSKPYEIRRHEMQPYFDLEAFMSMSKETRLGGAILERLVGLWGEWLPQLNVCEIAAGKISYLAVWLPEEVENFVDEAWGKSASDGFMINNLAQFMCMAAVQEALPQVEDAGCAPSPRPTETLREALASLGIEYREAFGTLTRRYAVVTHYPFKGGCEICHLQAQCPKGQGQAESPSILLPGHEAEAGDN</sequence>
<reference evidence="1" key="1">
    <citation type="submission" date="2019-08" db="EMBL/GenBank/DDBJ databases">
        <authorList>
            <person name="Kucharzyk K."/>
            <person name="Murdoch R.W."/>
            <person name="Higgins S."/>
            <person name="Loffler F."/>
        </authorList>
    </citation>
    <scope>NUCLEOTIDE SEQUENCE</scope>
</reference>
<evidence type="ECO:0000313" key="1">
    <source>
        <dbReference type="EMBL" id="MPL82571.1"/>
    </source>
</evidence>
<protein>
    <submittedName>
        <fullName evidence="1">Uncharacterized protein</fullName>
    </submittedName>
</protein>
<accession>A0A644UUP1</accession>
<proteinExistence type="predicted"/>
<dbReference type="EMBL" id="VSSQ01000164">
    <property type="protein sequence ID" value="MPL82571.1"/>
    <property type="molecule type" value="Genomic_DNA"/>
</dbReference>
<gene>
    <name evidence="1" type="ORF">SDC9_28516</name>
</gene>
<dbReference type="AlphaFoldDB" id="A0A644UUP1"/>
<name>A0A644UUP1_9ZZZZ</name>